<reference evidence="9" key="1">
    <citation type="submission" date="2016-10" db="EMBL/GenBank/DDBJ databases">
        <authorList>
            <person name="Varghese N."/>
            <person name="Submissions S."/>
        </authorList>
    </citation>
    <scope>NUCLEOTIDE SEQUENCE [LARGE SCALE GENOMIC DNA]</scope>
    <source>
        <strain evidence="9">UNC267MFSha1.1M11</strain>
    </source>
</reference>
<evidence type="ECO:0000313" key="8">
    <source>
        <dbReference type="EMBL" id="SCX01924.1"/>
    </source>
</evidence>
<evidence type="ECO:0000313" key="9">
    <source>
        <dbReference type="Proteomes" id="UP000199707"/>
    </source>
</evidence>
<evidence type="ECO:0000256" key="1">
    <source>
        <dbReference type="ARBA" id="ARBA00004236"/>
    </source>
</evidence>
<feature type="transmembrane region" description="Helical" evidence="7">
    <location>
        <begin position="12"/>
        <end position="31"/>
    </location>
</feature>
<keyword evidence="3" id="KW-1003">Cell membrane</keyword>
<organism evidence="8 9">
    <name type="scientific">Mycolicibacterium fluoranthenivorans</name>
    <dbReference type="NCBI Taxonomy" id="258505"/>
    <lineage>
        <taxon>Bacteria</taxon>
        <taxon>Bacillati</taxon>
        <taxon>Actinomycetota</taxon>
        <taxon>Actinomycetes</taxon>
        <taxon>Mycobacteriales</taxon>
        <taxon>Mycobacteriaceae</taxon>
        <taxon>Mycolicibacterium</taxon>
    </lineage>
</organism>
<dbReference type="InterPro" id="IPR008693">
    <property type="entry name" value="MmpS"/>
</dbReference>
<dbReference type="Pfam" id="PF05423">
    <property type="entry name" value="Mycobact_memb"/>
    <property type="match status" value="1"/>
</dbReference>
<comment type="similarity">
    <text evidence="2">Belongs to the MmpS family.</text>
</comment>
<evidence type="ECO:0000256" key="3">
    <source>
        <dbReference type="ARBA" id="ARBA00022475"/>
    </source>
</evidence>
<keyword evidence="4 7" id="KW-0812">Transmembrane</keyword>
<dbReference type="Gene3D" id="2.60.40.2880">
    <property type="entry name" value="MmpS1-5, C-terminal soluble domain"/>
    <property type="match status" value="1"/>
</dbReference>
<evidence type="ECO:0000256" key="5">
    <source>
        <dbReference type="ARBA" id="ARBA00022989"/>
    </source>
</evidence>
<name>A0A1G4V6D8_9MYCO</name>
<proteinExistence type="inferred from homology"/>
<evidence type="ECO:0000256" key="4">
    <source>
        <dbReference type="ARBA" id="ARBA00022692"/>
    </source>
</evidence>
<dbReference type="EMBL" id="FMUB01000001">
    <property type="protein sequence ID" value="SCX01924.1"/>
    <property type="molecule type" value="Genomic_DNA"/>
</dbReference>
<gene>
    <name evidence="8" type="ORF">SAMN02799620_00355</name>
</gene>
<dbReference type="GO" id="GO:0005886">
    <property type="term" value="C:plasma membrane"/>
    <property type="evidence" value="ECO:0007669"/>
    <property type="project" value="UniProtKB-SubCell"/>
</dbReference>
<dbReference type="InterPro" id="IPR038468">
    <property type="entry name" value="MmpS_C"/>
</dbReference>
<evidence type="ECO:0000256" key="7">
    <source>
        <dbReference type="SAM" id="Phobius"/>
    </source>
</evidence>
<comment type="subcellular location">
    <subcellularLocation>
        <location evidence="1">Cell membrane</location>
    </subcellularLocation>
</comment>
<evidence type="ECO:0000256" key="6">
    <source>
        <dbReference type="ARBA" id="ARBA00023136"/>
    </source>
</evidence>
<dbReference type="AlphaFoldDB" id="A0A1G4V6D8"/>
<keyword evidence="5 7" id="KW-1133">Transmembrane helix</keyword>
<protein>
    <submittedName>
        <fullName evidence="8">Membrane protein</fullName>
    </submittedName>
</protein>
<evidence type="ECO:0000256" key="2">
    <source>
        <dbReference type="ARBA" id="ARBA00007531"/>
    </source>
</evidence>
<sequence length="148" mass="15565">MKLPSLFGFLQRFWVVALVAVTLVAAGAVVGRLRTFFGSDLPFVAGSERVDAIVPFNTKRVTYEVVGPATATGQVSYLDATGTTREATFSTLPWSVSVSTTDPGVLANVVAQGDSGSLGCRILVNDKVVAEQHAQGRDAQAFCLDKAA</sequence>
<accession>A0A1G4V6D8</accession>
<keyword evidence="6 7" id="KW-0472">Membrane</keyword>
<dbReference type="Proteomes" id="UP000199707">
    <property type="component" value="Unassembled WGS sequence"/>
</dbReference>
<dbReference type="STRING" id="1502745.SAMN02799620_00355"/>